<evidence type="ECO:0000313" key="2">
    <source>
        <dbReference type="EMBL" id="KAA1102609.1"/>
    </source>
</evidence>
<evidence type="ECO:0000313" key="3">
    <source>
        <dbReference type="Proteomes" id="UP000325313"/>
    </source>
</evidence>
<name>A0A5B0PRI0_PUCGR</name>
<organism evidence="2 3">
    <name type="scientific">Puccinia graminis f. sp. tritici</name>
    <dbReference type="NCBI Taxonomy" id="56615"/>
    <lineage>
        <taxon>Eukaryota</taxon>
        <taxon>Fungi</taxon>
        <taxon>Dikarya</taxon>
        <taxon>Basidiomycota</taxon>
        <taxon>Pucciniomycotina</taxon>
        <taxon>Pucciniomycetes</taxon>
        <taxon>Pucciniales</taxon>
        <taxon>Pucciniaceae</taxon>
        <taxon>Puccinia</taxon>
    </lineage>
</organism>
<protein>
    <recommendedName>
        <fullName evidence="4">BED-type domain-containing protein</fullName>
    </recommendedName>
</protein>
<dbReference type="AlphaFoldDB" id="A0A5B0PRI0"/>
<gene>
    <name evidence="2" type="ORF">PGTUg99_023383</name>
</gene>
<reference evidence="2 3" key="1">
    <citation type="submission" date="2019-05" db="EMBL/GenBank/DDBJ databases">
        <title>Emergence of the Ug99 lineage of the wheat stem rust pathogen through somatic hybridization.</title>
        <authorList>
            <person name="Li F."/>
            <person name="Upadhyaya N.M."/>
            <person name="Sperschneider J."/>
            <person name="Matny O."/>
            <person name="Nguyen-Phuc H."/>
            <person name="Mago R."/>
            <person name="Raley C."/>
            <person name="Miller M.E."/>
            <person name="Silverstein K.A.T."/>
            <person name="Henningsen E."/>
            <person name="Hirsch C.D."/>
            <person name="Visser B."/>
            <person name="Pretorius Z.A."/>
            <person name="Steffenson B.J."/>
            <person name="Schwessinger B."/>
            <person name="Dodds P.N."/>
            <person name="Figueroa M."/>
        </authorList>
    </citation>
    <scope>NUCLEOTIDE SEQUENCE [LARGE SCALE GENOMIC DNA]</scope>
    <source>
        <strain evidence="2 3">Ug99</strain>
    </source>
</reference>
<evidence type="ECO:0000256" key="1">
    <source>
        <dbReference type="SAM" id="MobiDB-lite"/>
    </source>
</evidence>
<dbReference type="PANTHER" id="PTHR47501:SF5">
    <property type="entry name" value="HAT C-TERMINAL DIMERISATION DOMAIN-CONTAINING PROTEIN"/>
    <property type="match status" value="1"/>
</dbReference>
<comment type="caution">
    <text evidence="2">The sequence shown here is derived from an EMBL/GenBank/DDBJ whole genome shotgun (WGS) entry which is preliminary data.</text>
</comment>
<proteinExistence type="predicted"/>
<sequence>MARDLTPEQEIPVMEGTTPSRPPPAVPIRQSAQKKVPLVTPGFVPTQSDSRRALQVQSLVSTASQNSASADTTETAIPSSIRENIILTNTTVNPEIIYDIVQDSDEENAKTAANSVTSKQEKKLAPRKDGTDSVLNYFSQIGNTVSYNCVWCLKTVKASTSSYYNLKVHRDGSNIKGTIRGACPSREKAIAAGSKLPRTAAQCAKEDSEAIKNPGNTLASYVTKGRFDNNTLNKMMVFWLIRQSLPWARFEDEHLCISLNLIDPRANLYSRTWAAKTAGNLYLALQKSVLDDINLSLGCVDN</sequence>
<dbReference type="Proteomes" id="UP000325313">
    <property type="component" value="Unassembled WGS sequence"/>
</dbReference>
<dbReference type="EMBL" id="VDEP01000337">
    <property type="protein sequence ID" value="KAA1102609.1"/>
    <property type="molecule type" value="Genomic_DNA"/>
</dbReference>
<evidence type="ECO:0008006" key="4">
    <source>
        <dbReference type="Google" id="ProtNLM"/>
    </source>
</evidence>
<accession>A0A5B0PRI0</accession>
<dbReference type="PANTHER" id="PTHR47501">
    <property type="entry name" value="TRANSPOSASE-RELATED"/>
    <property type="match status" value="1"/>
</dbReference>
<feature type="region of interest" description="Disordered" evidence="1">
    <location>
        <begin position="1"/>
        <end position="32"/>
    </location>
</feature>